<evidence type="ECO:0000256" key="1">
    <source>
        <dbReference type="SAM" id="MobiDB-lite"/>
    </source>
</evidence>
<evidence type="ECO:0000313" key="3">
    <source>
        <dbReference type="Proteomes" id="UP000265515"/>
    </source>
</evidence>
<reference evidence="2 3" key="1">
    <citation type="journal article" date="2018" name="Cell">
        <title>The Chara Genome: Secondary Complexity and Implications for Plant Terrestrialization.</title>
        <authorList>
            <person name="Nishiyama T."/>
            <person name="Sakayama H."/>
            <person name="Vries J.D."/>
            <person name="Buschmann H."/>
            <person name="Saint-Marcoux D."/>
            <person name="Ullrich K.K."/>
            <person name="Haas F.B."/>
            <person name="Vanderstraeten L."/>
            <person name="Becker D."/>
            <person name="Lang D."/>
            <person name="Vosolsobe S."/>
            <person name="Rombauts S."/>
            <person name="Wilhelmsson P.K.I."/>
            <person name="Janitza P."/>
            <person name="Kern R."/>
            <person name="Heyl A."/>
            <person name="Rumpler F."/>
            <person name="Villalobos L.I.A.C."/>
            <person name="Clay J.M."/>
            <person name="Skokan R."/>
            <person name="Toyoda A."/>
            <person name="Suzuki Y."/>
            <person name="Kagoshima H."/>
            <person name="Schijlen E."/>
            <person name="Tajeshwar N."/>
            <person name="Catarino B."/>
            <person name="Hetherington A.J."/>
            <person name="Saltykova A."/>
            <person name="Bonnot C."/>
            <person name="Breuninger H."/>
            <person name="Symeonidi A."/>
            <person name="Radhakrishnan G.V."/>
            <person name="Van Nieuwerburgh F."/>
            <person name="Deforce D."/>
            <person name="Chang C."/>
            <person name="Karol K.G."/>
            <person name="Hedrich R."/>
            <person name="Ulvskov P."/>
            <person name="Glockner G."/>
            <person name="Delwiche C.F."/>
            <person name="Petrasek J."/>
            <person name="Van de Peer Y."/>
            <person name="Friml J."/>
            <person name="Beilby M."/>
            <person name="Dolan L."/>
            <person name="Kohara Y."/>
            <person name="Sugano S."/>
            <person name="Fujiyama A."/>
            <person name="Delaux P.-M."/>
            <person name="Quint M."/>
            <person name="TheiBen G."/>
            <person name="Hagemann M."/>
            <person name="Harholt J."/>
            <person name="Dunand C."/>
            <person name="Zachgo S."/>
            <person name="Langdale J."/>
            <person name="Maumus F."/>
            <person name="Straeten D.V.D."/>
            <person name="Gould S.B."/>
            <person name="Rensing S.A."/>
        </authorList>
    </citation>
    <scope>NUCLEOTIDE SEQUENCE [LARGE SCALE GENOMIC DNA]</scope>
    <source>
        <strain evidence="2 3">S276</strain>
    </source>
</reference>
<gene>
    <name evidence="2" type="ORF">CBR_g38767</name>
</gene>
<organism evidence="2 3">
    <name type="scientific">Chara braunii</name>
    <name type="common">Braun's stonewort</name>
    <dbReference type="NCBI Taxonomy" id="69332"/>
    <lineage>
        <taxon>Eukaryota</taxon>
        <taxon>Viridiplantae</taxon>
        <taxon>Streptophyta</taxon>
        <taxon>Charophyceae</taxon>
        <taxon>Charales</taxon>
        <taxon>Characeae</taxon>
        <taxon>Chara</taxon>
    </lineage>
</organism>
<evidence type="ECO:0000313" key="2">
    <source>
        <dbReference type="EMBL" id="GBG84483.1"/>
    </source>
</evidence>
<protein>
    <submittedName>
        <fullName evidence="2">Uncharacterized protein</fullName>
    </submittedName>
</protein>
<accession>A0A388LQI9</accession>
<feature type="region of interest" description="Disordered" evidence="1">
    <location>
        <begin position="55"/>
        <end position="79"/>
    </location>
</feature>
<comment type="caution">
    <text evidence="2">The sequence shown here is derived from an EMBL/GenBank/DDBJ whole genome shotgun (WGS) entry which is preliminary data.</text>
</comment>
<dbReference type="Proteomes" id="UP000265515">
    <property type="component" value="Unassembled WGS sequence"/>
</dbReference>
<proteinExistence type="predicted"/>
<dbReference type="AlphaFoldDB" id="A0A388LQI9"/>
<feature type="region of interest" description="Disordered" evidence="1">
    <location>
        <begin position="150"/>
        <end position="182"/>
    </location>
</feature>
<sequence length="182" mass="20029">MVSPRVTERVDQHLKSVVDHNRQEVELLKETRLREDNARKESEKEVERLKDEIAKLQTSQKKGGTNPKRRMDAAAGASALKGKGVVVASPVVLTSHREAVLKAAQRDLRVIKKDAVTRICEEEGVSYTTLDSTKEAIAQARTYKAVADDEINKDLGKPDSVVEVTEDEDDSEKSGGCDSADS</sequence>
<dbReference type="EMBL" id="BFEA01000477">
    <property type="protein sequence ID" value="GBG84483.1"/>
    <property type="molecule type" value="Genomic_DNA"/>
</dbReference>
<name>A0A388LQI9_CHABU</name>
<dbReference type="Gramene" id="GBG84483">
    <property type="protein sequence ID" value="GBG84483"/>
    <property type="gene ID" value="CBR_g38767"/>
</dbReference>
<keyword evidence="3" id="KW-1185">Reference proteome</keyword>